<sequence length="97" mass="10866">MEQDDDNEVKIQFLEADTVAPKIVSSIHPSHMYTSKLIHTKKINEASNLDVQDTQGLLNEFPISVCDLAIRLDSCGQCLEGILAALTRTHYSRNPLR</sequence>
<dbReference type="Proteomes" id="UP000789759">
    <property type="component" value="Unassembled WGS sequence"/>
</dbReference>
<evidence type="ECO:0000313" key="2">
    <source>
        <dbReference type="Proteomes" id="UP000789759"/>
    </source>
</evidence>
<proteinExistence type="predicted"/>
<accession>A0A9N8YZJ5</accession>
<comment type="caution">
    <text evidence="1">The sequence shown here is derived from an EMBL/GenBank/DDBJ whole genome shotgun (WGS) entry which is preliminary data.</text>
</comment>
<organism evidence="1 2">
    <name type="scientific">Cetraspora pellucida</name>
    <dbReference type="NCBI Taxonomy" id="1433469"/>
    <lineage>
        <taxon>Eukaryota</taxon>
        <taxon>Fungi</taxon>
        <taxon>Fungi incertae sedis</taxon>
        <taxon>Mucoromycota</taxon>
        <taxon>Glomeromycotina</taxon>
        <taxon>Glomeromycetes</taxon>
        <taxon>Diversisporales</taxon>
        <taxon>Gigasporaceae</taxon>
        <taxon>Cetraspora</taxon>
    </lineage>
</organism>
<keyword evidence="2" id="KW-1185">Reference proteome</keyword>
<name>A0A9N8YZJ5_9GLOM</name>
<gene>
    <name evidence="1" type="ORF">CPELLU_LOCUS851</name>
</gene>
<protein>
    <submittedName>
        <fullName evidence="1">20294_t:CDS:1</fullName>
    </submittedName>
</protein>
<reference evidence="1" key="1">
    <citation type="submission" date="2021-06" db="EMBL/GenBank/DDBJ databases">
        <authorList>
            <person name="Kallberg Y."/>
            <person name="Tangrot J."/>
            <person name="Rosling A."/>
        </authorList>
    </citation>
    <scope>NUCLEOTIDE SEQUENCE</scope>
    <source>
        <strain evidence="1">FL966</strain>
    </source>
</reference>
<dbReference type="AlphaFoldDB" id="A0A9N8YZJ5"/>
<dbReference type="EMBL" id="CAJVQA010000282">
    <property type="protein sequence ID" value="CAG8466143.1"/>
    <property type="molecule type" value="Genomic_DNA"/>
</dbReference>
<evidence type="ECO:0000313" key="1">
    <source>
        <dbReference type="EMBL" id="CAG8466143.1"/>
    </source>
</evidence>